<dbReference type="EMBL" id="PDTV01000009">
    <property type="protein sequence ID" value="PIE82964.1"/>
    <property type="molecule type" value="Genomic_DNA"/>
</dbReference>
<protein>
    <submittedName>
        <fullName evidence="3">Uncharacterized protein</fullName>
    </submittedName>
</protein>
<feature type="signal peptide" evidence="2">
    <location>
        <begin position="1"/>
        <end position="21"/>
    </location>
</feature>
<evidence type="ECO:0000313" key="4">
    <source>
        <dbReference type="Proteomes" id="UP000229278"/>
    </source>
</evidence>
<evidence type="ECO:0000256" key="1">
    <source>
        <dbReference type="SAM" id="MobiDB-lite"/>
    </source>
</evidence>
<feature type="region of interest" description="Disordered" evidence="1">
    <location>
        <begin position="131"/>
        <end position="156"/>
    </location>
</feature>
<proteinExistence type="predicted"/>
<comment type="caution">
    <text evidence="3">The sequence shown here is derived from an EMBL/GenBank/DDBJ whole genome shotgun (WGS) entry which is preliminary data.</text>
</comment>
<keyword evidence="2" id="KW-0732">Signal</keyword>
<evidence type="ECO:0000256" key="2">
    <source>
        <dbReference type="SAM" id="SignalP"/>
    </source>
</evidence>
<gene>
    <name evidence="3" type="ORF">CSA09_04015</name>
</gene>
<feature type="chain" id="PRO_5013821918" evidence="2">
    <location>
        <begin position="22"/>
        <end position="156"/>
    </location>
</feature>
<name>A0A2G6PEJ7_9GAMM</name>
<dbReference type="Proteomes" id="UP000229278">
    <property type="component" value="Unassembled WGS sequence"/>
</dbReference>
<reference evidence="3 4" key="1">
    <citation type="submission" date="2017-10" db="EMBL/GenBank/DDBJ databases">
        <title>Novel microbial diversity and functional potential in the marine mammal oral microbiome.</title>
        <authorList>
            <person name="Dudek N.K."/>
            <person name="Sun C.L."/>
            <person name="Burstein D."/>
            <person name="Kantor R.S."/>
            <person name="Aliaga Goltsman D.S."/>
            <person name="Bik E.M."/>
            <person name="Thomas B.C."/>
            <person name="Banfield J.F."/>
            <person name="Relman D.A."/>
        </authorList>
    </citation>
    <scope>NUCLEOTIDE SEQUENCE [LARGE SCALE GENOMIC DNA]</scope>
    <source>
        <strain evidence="3">DOLJORAL78_50_517</strain>
    </source>
</reference>
<dbReference type="AlphaFoldDB" id="A0A2G6PEJ7"/>
<accession>A0A2G6PEJ7</accession>
<evidence type="ECO:0000313" key="3">
    <source>
        <dbReference type="EMBL" id="PIE82964.1"/>
    </source>
</evidence>
<sequence>MRPILTILAVMLATATGMAYAQDSPPDAHLKFSGFSVGLFIGYNHGQGILDFQNKQYHFTIKGINIATAGFSRVDAIGQIYQLRDIKDFAGHYMTFDVGFTLYQGGGNTMLRNDKGVVLYLQNLQSGGVSIVPDSPVTPDNQTKQRTKNHPDSIER</sequence>
<organism evidence="3 4">
    <name type="scientific">Candidatus Contendibacter odensensis</name>
    <dbReference type="NCBI Taxonomy" id="1400860"/>
    <lineage>
        <taxon>Bacteria</taxon>
        <taxon>Pseudomonadati</taxon>
        <taxon>Pseudomonadota</taxon>
        <taxon>Gammaproteobacteria</taxon>
        <taxon>Candidatus Competibacteraceae</taxon>
        <taxon>Candidatus Contendibacter</taxon>
    </lineage>
</organism>